<evidence type="ECO:0000313" key="1">
    <source>
        <dbReference type="EMBL" id="CAJ1964692.1"/>
    </source>
</evidence>
<proteinExistence type="predicted"/>
<name>A0AA86VZI1_9FABA</name>
<dbReference type="Proteomes" id="UP001189624">
    <property type="component" value="Chromosome 6"/>
</dbReference>
<accession>A0AA86VZI1</accession>
<keyword evidence="2" id="KW-1185">Reference proteome</keyword>
<dbReference type="EMBL" id="OY731403">
    <property type="protein sequence ID" value="CAJ1964692.1"/>
    <property type="molecule type" value="Genomic_DNA"/>
</dbReference>
<protein>
    <submittedName>
        <fullName evidence="1">Uncharacterized protein</fullName>
    </submittedName>
</protein>
<gene>
    <name evidence="1" type="ORF">AYBTSS11_LOCUS20451</name>
</gene>
<dbReference type="AlphaFoldDB" id="A0AA86VZI1"/>
<evidence type="ECO:0000313" key="2">
    <source>
        <dbReference type="Proteomes" id="UP001189624"/>
    </source>
</evidence>
<dbReference type="Gramene" id="rna-AYBTSS11_LOCUS20451">
    <property type="protein sequence ID" value="CAJ1964692.1"/>
    <property type="gene ID" value="gene-AYBTSS11_LOCUS20451"/>
</dbReference>
<sequence>MNFTHHRISLQNSLLGKFRLGENLLPCKVEEDHQTQRGFMAGIHVTYQPVVLEANQSPWLERAKGLPEKLSICKDWFFAVTLAGFILYCGRAFEQVKRVVLIFLL</sequence>
<reference evidence="1" key="1">
    <citation type="submission" date="2023-10" db="EMBL/GenBank/DDBJ databases">
        <authorList>
            <person name="Domelevo Entfellner J.-B."/>
        </authorList>
    </citation>
    <scope>NUCLEOTIDE SEQUENCE</scope>
</reference>
<organism evidence="1 2">
    <name type="scientific">Sphenostylis stenocarpa</name>
    <dbReference type="NCBI Taxonomy" id="92480"/>
    <lineage>
        <taxon>Eukaryota</taxon>
        <taxon>Viridiplantae</taxon>
        <taxon>Streptophyta</taxon>
        <taxon>Embryophyta</taxon>
        <taxon>Tracheophyta</taxon>
        <taxon>Spermatophyta</taxon>
        <taxon>Magnoliopsida</taxon>
        <taxon>eudicotyledons</taxon>
        <taxon>Gunneridae</taxon>
        <taxon>Pentapetalae</taxon>
        <taxon>rosids</taxon>
        <taxon>fabids</taxon>
        <taxon>Fabales</taxon>
        <taxon>Fabaceae</taxon>
        <taxon>Papilionoideae</taxon>
        <taxon>50 kb inversion clade</taxon>
        <taxon>NPAAA clade</taxon>
        <taxon>indigoferoid/millettioid clade</taxon>
        <taxon>Phaseoleae</taxon>
        <taxon>Sphenostylis</taxon>
    </lineage>
</organism>